<dbReference type="EMBL" id="JADOUF010000001">
    <property type="protein sequence ID" value="MBG6136794.1"/>
    <property type="molecule type" value="Genomic_DNA"/>
</dbReference>
<feature type="signal peptide" evidence="18">
    <location>
        <begin position="1"/>
        <end position="23"/>
    </location>
</feature>
<evidence type="ECO:0000256" key="6">
    <source>
        <dbReference type="ARBA" id="ARBA00022525"/>
    </source>
</evidence>
<feature type="region of interest" description="Disordered" evidence="17">
    <location>
        <begin position="26"/>
        <end position="84"/>
    </location>
</feature>
<reference evidence="20" key="1">
    <citation type="submission" date="2020-11" db="EMBL/GenBank/DDBJ databases">
        <title>Sequencing the genomes of 1000 actinobacteria strains.</title>
        <authorList>
            <person name="Klenk H.-P."/>
        </authorList>
    </citation>
    <scope>NUCLEOTIDE SEQUENCE</scope>
    <source>
        <strain evidence="20">DSM 45356</strain>
    </source>
</reference>
<dbReference type="Gene3D" id="2.60.40.10">
    <property type="entry name" value="Immunoglobulins"/>
    <property type="match status" value="1"/>
</dbReference>
<dbReference type="AlphaFoldDB" id="A0A8J7GDQ2"/>
<evidence type="ECO:0000256" key="3">
    <source>
        <dbReference type="ARBA" id="ARBA00001947"/>
    </source>
</evidence>
<feature type="chain" id="PRO_5035308156" description="microbial collagenase" evidence="18">
    <location>
        <begin position="24"/>
        <end position="826"/>
    </location>
</feature>
<gene>
    <name evidence="20" type="ORF">IW245_002988</name>
</gene>
<dbReference type="GO" id="GO:0008270">
    <property type="term" value="F:zinc ion binding"/>
    <property type="evidence" value="ECO:0007669"/>
    <property type="project" value="InterPro"/>
</dbReference>
<dbReference type="PRINTS" id="PR00931">
    <property type="entry name" value="MICOLLPTASE"/>
</dbReference>
<keyword evidence="7" id="KW-0645">Protease</keyword>
<dbReference type="CDD" id="cd00146">
    <property type="entry name" value="PKD"/>
    <property type="match status" value="1"/>
</dbReference>
<dbReference type="InterPro" id="IPR000601">
    <property type="entry name" value="PKD_dom"/>
</dbReference>
<dbReference type="PROSITE" id="PS50093">
    <property type="entry name" value="PKD"/>
    <property type="match status" value="1"/>
</dbReference>
<keyword evidence="13" id="KW-0843">Virulence</keyword>
<evidence type="ECO:0000256" key="17">
    <source>
        <dbReference type="SAM" id="MobiDB-lite"/>
    </source>
</evidence>
<dbReference type="Pfam" id="PF04151">
    <property type="entry name" value="PPC"/>
    <property type="match status" value="1"/>
</dbReference>
<keyword evidence="8" id="KW-0479">Metal-binding</keyword>
<keyword evidence="6" id="KW-0964">Secreted</keyword>
<dbReference type="InterPro" id="IPR013783">
    <property type="entry name" value="Ig-like_fold"/>
</dbReference>
<comment type="cofactor">
    <cofactor evidence="3">
        <name>Zn(2+)</name>
        <dbReference type="ChEBI" id="CHEBI:29105"/>
    </cofactor>
</comment>
<comment type="subcellular location">
    <subcellularLocation>
        <location evidence="4">Secreted</location>
    </subcellularLocation>
</comment>
<keyword evidence="15" id="KW-0865">Zymogen</keyword>
<evidence type="ECO:0000256" key="11">
    <source>
        <dbReference type="ARBA" id="ARBA00022833"/>
    </source>
</evidence>
<dbReference type="PANTHER" id="PTHR13062:SF9">
    <property type="entry name" value="MICROBIAL COLLAGENASE"/>
    <property type="match status" value="1"/>
</dbReference>
<proteinExistence type="predicted"/>
<dbReference type="InterPro" id="IPR002169">
    <property type="entry name" value="Peptidase_M9A/M9B"/>
</dbReference>
<dbReference type="Pfam" id="PF01752">
    <property type="entry name" value="Peptidase_M9"/>
    <property type="match status" value="1"/>
</dbReference>
<feature type="domain" description="PKD" evidence="19">
    <location>
        <begin position="634"/>
        <end position="714"/>
    </location>
</feature>
<evidence type="ECO:0000256" key="13">
    <source>
        <dbReference type="ARBA" id="ARBA00023026"/>
    </source>
</evidence>
<evidence type="ECO:0000313" key="21">
    <source>
        <dbReference type="Proteomes" id="UP000622552"/>
    </source>
</evidence>
<evidence type="ECO:0000313" key="20">
    <source>
        <dbReference type="EMBL" id="MBG6136794.1"/>
    </source>
</evidence>
<keyword evidence="11" id="KW-0862">Zinc</keyword>
<dbReference type="InterPro" id="IPR013661">
    <property type="entry name" value="Peptidase_M9_N_dom"/>
</dbReference>
<name>A0A8J7GDQ2_9ACTN</name>
<dbReference type="Gene3D" id="2.60.120.380">
    <property type="match status" value="1"/>
</dbReference>
<keyword evidence="14" id="KW-0482">Metalloprotease</keyword>
<evidence type="ECO:0000256" key="15">
    <source>
        <dbReference type="ARBA" id="ARBA00023145"/>
    </source>
</evidence>
<evidence type="ECO:0000256" key="5">
    <source>
        <dbReference type="ARBA" id="ARBA00012653"/>
    </source>
</evidence>
<accession>A0A8J7GDQ2</accession>
<dbReference type="InterPro" id="IPR022409">
    <property type="entry name" value="PKD/Chitinase_dom"/>
</dbReference>
<dbReference type="SMART" id="SM00089">
    <property type="entry name" value="PKD"/>
    <property type="match status" value="1"/>
</dbReference>
<keyword evidence="21" id="KW-1185">Reference proteome</keyword>
<sequence length="826" mass="88888">MRKPLSMLAAVLIAVGMASPAAAAPQAPTRTKAPSASAPSVSGARTVTSVREPAHRQARPLTPDRLPPTALTSRQPEPVGRGTSLAASCTAADFSSRTGAALVSYVKASDVMTCINTLFSVAQSQAYGVFNEAQMTTIATAYRTNAQSYPGNNSTGTEQLVLFLRAGWYVQEQYPSTIPAYSAALTTAHAAALDAFFANPRSSDVNDANGEVLGESIILTDSAMLQHRYIALYKRMLTGYTSAYDPYYYMLAAVNDVYIPIFRGHWNAAYVTAVTSDPSLIDTLYAFARDHLNLLGGDWSVLATNAGAETARFLWHDATRVKTRPLAKGLLDRSSITGPTAGLWVAVAGQADYYDRANCSYYGTCDLANRLADAALPIRYNCDAGHTIWAQDLTSAELTATCTSVRNQDAYFHAIVADSGPVANDNNTNIRINVFNSSSDYRTYAGVIFNISTNNGGMYLEGDPAVAGNQANFVAYEAEWQRPTFAIWNLNHEYTHYLDGRYDTYGDFNAGQVVPDIWWIEGFAEYVSYSYRGVDYDDAIAEAGNHTYALSTLWQTTYANTNQTRTYNWGYLAVRYMLEKHRSDVLAILAKFRVGDYQGGYAYYSTTIGNRYDADFAAWLTACNAGACRGNGGVNQPPVAAFDAAVSGLTVNLTDRSTDSDGAIASRSWTFGDGGTSTAANPSRTYAAAGTYTVTLSVTDDKGATASTSRAVTVGGTQPCTDPNTQAMDRNCSRANRSATAGNLDYLWIYLPAGTTTLRVTTSGGTGNADLYYNPNTWATSTAYTARSTNAGNTETLTVTNTTAGYRYISLYAVTAFSGVTVTTSY</sequence>
<keyword evidence="9 18" id="KW-0732">Signal</keyword>
<keyword evidence="12" id="KW-0106">Calcium</keyword>
<evidence type="ECO:0000256" key="9">
    <source>
        <dbReference type="ARBA" id="ARBA00022729"/>
    </source>
</evidence>
<evidence type="ECO:0000256" key="1">
    <source>
        <dbReference type="ARBA" id="ARBA00000424"/>
    </source>
</evidence>
<comment type="caution">
    <text evidence="20">The sequence shown here is derived from an EMBL/GenBank/DDBJ whole genome shotgun (WGS) entry which is preliminary data.</text>
</comment>
<dbReference type="InterPro" id="IPR035986">
    <property type="entry name" value="PKD_dom_sf"/>
</dbReference>
<dbReference type="RefSeq" id="WP_197003724.1">
    <property type="nucleotide sequence ID" value="NZ_BONS01000016.1"/>
</dbReference>
<dbReference type="Pfam" id="PF08453">
    <property type="entry name" value="Peptidase_M9_N"/>
    <property type="match status" value="1"/>
</dbReference>
<dbReference type="Pfam" id="PF18911">
    <property type="entry name" value="PKD_4"/>
    <property type="match status" value="1"/>
</dbReference>
<dbReference type="PANTHER" id="PTHR13062">
    <property type="entry name" value="COLLAGENASE"/>
    <property type="match status" value="1"/>
</dbReference>
<dbReference type="SUPFAM" id="SSF49299">
    <property type="entry name" value="PKD domain"/>
    <property type="match status" value="1"/>
</dbReference>
<evidence type="ECO:0000256" key="2">
    <source>
        <dbReference type="ARBA" id="ARBA00001913"/>
    </source>
</evidence>
<evidence type="ECO:0000256" key="18">
    <source>
        <dbReference type="SAM" id="SignalP"/>
    </source>
</evidence>
<keyword evidence="10 20" id="KW-0378">Hydrolase</keyword>
<evidence type="ECO:0000256" key="8">
    <source>
        <dbReference type="ARBA" id="ARBA00022723"/>
    </source>
</evidence>
<evidence type="ECO:0000256" key="14">
    <source>
        <dbReference type="ARBA" id="ARBA00023049"/>
    </source>
</evidence>
<evidence type="ECO:0000256" key="16">
    <source>
        <dbReference type="PIRSR" id="PIRSR602169-1"/>
    </source>
</evidence>
<dbReference type="InterPro" id="IPR007280">
    <property type="entry name" value="Peptidase_C_arc/bac"/>
</dbReference>
<protein>
    <recommendedName>
        <fullName evidence="5">microbial collagenase</fullName>
        <ecNumber evidence="5">3.4.24.3</ecNumber>
    </recommendedName>
</protein>
<dbReference type="GO" id="GO:0006508">
    <property type="term" value="P:proteolysis"/>
    <property type="evidence" value="ECO:0007669"/>
    <property type="project" value="UniProtKB-KW"/>
</dbReference>
<comment type="cofactor">
    <cofactor evidence="2">
        <name>Ca(2+)</name>
        <dbReference type="ChEBI" id="CHEBI:29108"/>
    </cofactor>
</comment>
<evidence type="ECO:0000256" key="4">
    <source>
        <dbReference type="ARBA" id="ARBA00004613"/>
    </source>
</evidence>
<evidence type="ECO:0000256" key="12">
    <source>
        <dbReference type="ARBA" id="ARBA00022837"/>
    </source>
</evidence>
<dbReference type="GO" id="GO:0005576">
    <property type="term" value="C:extracellular region"/>
    <property type="evidence" value="ECO:0007669"/>
    <property type="project" value="UniProtKB-SubCell"/>
</dbReference>
<evidence type="ECO:0000259" key="19">
    <source>
        <dbReference type="PROSITE" id="PS50093"/>
    </source>
</evidence>
<dbReference type="Gene3D" id="3.40.30.160">
    <property type="entry name" value="Collagenase ColT, N-terminal domain"/>
    <property type="match status" value="1"/>
</dbReference>
<comment type="catalytic activity">
    <reaction evidence="1">
        <text>Digestion of native collagen in the triple helical region at Xaa-|-Gly bonds. With synthetic peptides, a preference is shown for Gly at P3 and P1', Pro and Ala at P2 and P2', and hydroxyproline, Ala or Arg at P3'.</text>
        <dbReference type="EC" id="3.4.24.3"/>
    </reaction>
</comment>
<evidence type="ECO:0000256" key="10">
    <source>
        <dbReference type="ARBA" id="ARBA00022801"/>
    </source>
</evidence>
<feature type="compositionally biased region" description="Low complexity" evidence="17">
    <location>
        <begin position="26"/>
        <end position="44"/>
    </location>
</feature>
<dbReference type="EC" id="3.4.24.3" evidence="5"/>
<feature type="active site" evidence="16">
    <location>
        <position position="493"/>
    </location>
</feature>
<organism evidence="20 21">
    <name type="scientific">Longispora fulva</name>
    <dbReference type="NCBI Taxonomy" id="619741"/>
    <lineage>
        <taxon>Bacteria</taxon>
        <taxon>Bacillati</taxon>
        <taxon>Actinomycetota</taxon>
        <taxon>Actinomycetes</taxon>
        <taxon>Micromonosporales</taxon>
        <taxon>Micromonosporaceae</taxon>
        <taxon>Longispora</taxon>
    </lineage>
</organism>
<dbReference type="GO" id="GO:0004222">
    <property type="term" value="F:metalloendopeptidase activity"/>
    <property type="evidence" value="ECO:0007669"/>
    <property type="project" value="UniProtKB-EC"/>
</dbReference>
<dbReference type="Proteomes" id="UP000622552">
    <property type="component" value="Unassembled WGS sequence"/>
</dbReference>
<dbReference type="GO" id="GO:0005975">
    <property type="term" value="P:carbohydrate metabolic process"/>
    <property type="evidence" value="ECO:0007669"/>
    <property type="project" value="UniProtKB-ARBA"/>
</dbReference>
<dbReference type="Gene3D" id="1.10.390.20">
    <property type="match status" value="1"/>
</dbReference>
<evidence type="ECO:0000256" key="7">
    <source>
        <dbReference type="ARBA" id="ARBA00022670"/>
    </source>
</evidence>